<organism evidence="1 2">
    <name type="scientific">Pseudomonas savastanoi pv. phaseolicola</name>
    <name type="common">Pseudomonas syringae pv. phaseolicola</name>
    <dbReference type="NCBI Taxonomy" id="319"/>
    <lineage>
        <taxon>Bacteria</taxon>
        <taxon>Pseudomonadati</taxon>
        <taxon>Pseudomonadota</taxon>
        <taxon>Gammaproteobacteria</taxon>
        <taxon>Pseudomonadales</taxon>
        <taxon>Pseudomonadaceae</taxon>
        <taxon>Pseudomonas</taxon>
    </lineage>
</organism>
<name>A0A7Z6UT43_PSESH</name>
<proteinExistence type="predicted"/>
<dbReference type="AlphaFoldDB" id="A0A7Z6UT43"/>
<sequence>MRYDAKQISTQAAWERLKDRGCMAFIHNTGSCSMPVDAPPFVPTPPLPVIPLSPAYQGQQAYLPPGASEWMPLTAEAYQVLKGVEPDDPQLISSNRNRLSEMFSSALQVPNLGFFAGSGTSLGNPGGPSMWTLWQDSMCDPQTHALTAAGQQVTERVRYAERENPNIEHFLSQCDAYLAFNDDPEVEEFVARVKEQILHACSTFITLHTSDISAYRELLQKLARRRVRDPRLKVFTTNYDMCFETAASELGMVIIDGFSYTRRRRFDGKHFTYDIVRREADSHEFAEGIFQLLKLHGSVSWSREGHEVYEDSRPTPENACLIYPAKGKYQQAFLQPHLELLSRFLEFLRQPNSCLVVSGFGFNDDHLSEPIYSALQSNPSLKLILCDYNGISHVHNRGDNGSSPYWGKFRDLAQRGFDVHFVSGSFGDLAAHIPHLRTASPAEQLANAVKRIGR</sequence>
<evidence type="ECO:0000313" key="1">
    <source>
        <dbReference type="EMBL" id="RMU85457.1"/>
    </source>
</evidence>
<dbReference type="Pfam" id="PF13289">
    <property type="entry name" value="SIR2_2"/>
    <property type="match status" value="1"/>
</dbReference>
<dbReference type="EMBL" id="RBUI01000130">
    <property type="protein sequence ID" value="RMU85457.1"/>
    <property type="molecule type" value="Genomic_DNA"/>
</dbReference>
<comment type="caution">
    <text evidence="1">The sequence shown here is derived from an EMBL/GenBank/DDBJ whole genome shotgun (WGS) entry which is preliminary data.</text>
</comment>
<reference evidence="1 2" key="1">
    <citation type="submission" date="2018-08" db="EMBL/GenBank/DDBJ databases">
        <title>Recombination of ecologically and evolutionarily significant loci maintains genetic cohesion in the Pseudomonas syringae species complex.</title>
        <authorList>
            <person name="Dillon M."/>
            <person name="Thakur S."/>
            <person name="Almeida R.N.D."/>
            <person name="Weir B.S."/>
            <person name="Guttman D.S."/>
        </authorList>
    </citation>
    <scope>NUCLEOTIDE SEQUENCE [LARGE SCALE GENOMIC DNA]</scope>
    <source>
        <strain evidence="1 2">1449B</strain>
    </source>
</reference>
<evidence type="ECO:0000313" key="2">
    <source>
        <dbReference type="Proteomes" id="UP000267078"/>
    </source>
</evidence>
<evidence type="ECO:0008006" key="3">
    <source>
        <dbReference type="Google" id="ProtNLM"/>
    </source>
</evidence>
<dbReference type="Proteomes" id="UP000267078">
    <property type="component" value="Unassembled WGS sequence"/>
</dbReference>
<accession>A0A7Z6UT43</accession>
<protein>
    <recommendedName>
        <fullName evidence="3">SIR2-like domain-containing protein</fullName>
    </recommendedName>
</protein>
<gene>
    <name evidence="1" type="ORF">ALP21_00589</name>
</gene>